<proteinExistence type="predicted"/>
<dbReference type="GO" id="GO:0016757">
    <property type="term" value="F:glycosyltransferase activity"/>
    <property type="evidence" value="ECO:0007669"/>
    <property type="project" value="UniProtKB-KW"/>
</dbReference>
<name>A0A921IUA2_9ACTN</name>
<feature type="domain" description="Glycosyltransferase 2-like" evidence="3">
    <location>
        <begin position="12"/>
        <end position="141"/>
    </location>
</feature>
<dbReference type="InterPro" id="IPR029044">
    <property type="entry name" value="Nucleotide-diphossugar_trans"/>
</dbReference>
<comment type="caution">
    <text evidence="4">The sequence shown here is derived from an EMBL/GenBank/DDBJ whole genome shotgun (WGS) entry which is preliminary data.</text>
</comment>
<dbReference type="PANTHER" id="PTHR22916">
    <property type="entry name" value="GLYCOSYLTRANSFERASE"/>
    <property type="match status" value="1"/>
</dbReference>
<sequence length="331" mass="37365">MSYSESQYPVVSVLIPVYNAETYIGRCLDSILSQDYPALEIVAIDDGSSDSSFAILEGYERRHPSVVRAYHQQNQGVAVTRNKAISLASGVYLMFADNDDYLEPDSIKLLVNKALEANADIVCAGFQRPDTHGTIVSRVIPSPETQWAPYKVSAAWAKLYRTDFIRENNLSFLSTNIGEDIYFTLPAQLLSNKTIIVPQVVYNWFYNTESVSNTLHKNSSNLEFTRTLTELHSFLQVRGLPIEGLAIHYIVRLIVWFLFYTRKGDGPSQSMKSLDSCIHWLDETIPGWRNDAFATPRKPTGDAISNRIATWLFVHHAMLFRVALRSIGCLL</sequence>
<keyword evidence="1 4" id="KW-0328">Glycosyltransferase</keyword>
<dbReference type="EMBL" id="DYUZ01000029">
    <property type="protein sequence ID" value="HJG37673.1"/>
    <property type="molecule type" value="Genomic_DNA"/>
</dbReference>
<accession>A0A921IUA2</accession>
<evidence type="ECO:0000313" key="5">
    <source>
        <dbReference type="Proteomes" id="UP000753256"/>
    </source>
</evidence>
<keyword evidence="2 4" id="KW-0808">Transferase</keyword>
<evidence type="ECO:0000256" key="2">
    <source>
        <dbReference type="ARBA" id="ARBA00022679"/>
    </source>
</evidence>
<organism evidence="4 5">
    <name type="scientific">Enorma phocaeensis</name>
    <dbReference type="NCBI Taxonomy" id="1871019"/>
    <lineage>
        <taxon>Bacteria</taxon>
        <taxon>Bacillati</taxon>
        <taxon>Actinomycetota</taxon>
        <taxon>Coriobacteriia</taxon>
        <taxon>Coriobacteriales</taxon>
        <taxon>Coriobacteriaceae</taxon>
        <taxon>Enorma</taxon>
    </lineage>
</organism>
<dbReference type="SUPFAM" id="SSF53448">
    <property type="entry name" value="Nucleotide-diphospho-sugar transferases"/>
    <property type="match status" value="1"/>
</dbReference>
<reference evidence="4" key="2">
    <citation type="submission" date="2021-09" db="EMBL/GenBank/DDBJ databases">
        <authorList>
            <person name="Gilroy R."/>
        </authorList>
    </citation>
    <scope>NUCLEOTIDE SEQUENCE</scope>
    <source>
        <strain evidence="4">ChiHjej13B12-9602</strain>
    </source>
</reference>
<dbReference type="Proteomes" id="UP000753256">
    <property type="component" value="Unassembled WGS sequence"/>
</dbReference>
<protein>
    <submittedName>
        <fullName evidence="4">Glycosyltransferase</fullName>
        <ecNumber evidence="4">2.4.-.-</ecNumber>
    </submittedName>
</protein>
<dbReference type="Pfam" id="PF00535">
    <property type="entry name" value="Glycos_transf_2"/>
    <property type="match status" value="1"/>
</dbReference>
<evidence type="ECO:0000256" key="1">
    <source>
        <dbReference type="ARBA" id="ARBA00022676"/>
    </source>
</evidence>
<dbReference type="Gene3D" id="3.90.550.10">
    <property type="entry name" value="Spore Coat Polysaccharide Biosynthesis Protein SpsA, Chain A"/>
    <property type="match status" value="1"/>
</dbReference>
<evidence type="ECO:0000259" key="3">
    <source>
        <dbReference type="Pfam" id="PF00535"/>
    </source>
</evidence>
<dbReference type="CDD" id="cd00761">
    <property type="entry name" value="Glyco_tranf_GTA_type"/>
    <property type="match status" value="1"/>
</dbReference>
<evidence type="ECO:0000313" key="4">
    <source>
        <dbReference type="EMBL" id="HJG37673.1"/>
    </source>
</evidence>
<dbReference type="RefSeq" id="WP_273190573.1">
    <property type="nucleotide sequence ID" value="NZ_DYUZ01000029.1"/>
</dbReference>
<reference evidence="4" key="1">
    <citation type="journal article" date="2021" name="PeerJ">
        <title>Extensive microbial diversity within the chicken gut microbiome revealed by metagenomics and culture.</title>
        <authorList>
            <person name="Gilroy R."/>
            <person name="Ravi A."/>
            <person name="Getino M."/>
            <person name="Pursley I."/>
            <person name="Horton D.L."/>
            <person name="Alikhan N.F."/>
            <person name="Baker D."/>
            <person name="Gharbi K."/>
            <person name="Hall N."/>
            <person name="Watson M."/>
            <person name="Adriaenssens E.M."/>
            <person name="Foster-Nyarko E."/>
            <person name="Jarju S."/>
            <person name="Secka A."/>
            <person name="Antonio M."/>
            <person name="Oren A."/>
            <person name="Chaudhuri R.R."/>
            <person name="La Ragione R."/>
            <person name="Hildebrand F."/>
            <person name="Pallen M.J."/>
        </authorList>
    </citation>
    <scope>NUCLEOTIDE SEQUENCE</scope>
    <source>
        <strain evidence="4">ChiHjej13B12-9602</strain>
    </source>
</reference>
<dbReference type="EC" id="2.4.-.-" evidence="4"/>
<dbReference type="PANTHER" id="PTHR22916:SF51">
    <property type="entry name" value="GLYCOSYLTRANSFERASE EPSH-RELATED"/>
    <property type="match status" value="1"/>
</dbReference>
<gene>
    <name evidence="4" type="ORF">K8V70_07435</name>
</gene>
<dbReference type="AlphaFoldDB" id="A0A921IUA2"/>
<dbReference type="InterPro" id="IPR001173">
    <property type="entry name" value="Glyco_trans_2-like"/>
</dbReference>